<feature type="chain" id="PRO_5045218514" evidence="1">
    <location>
        <begin position="29"/>
        <end position="1212"/>
    </location>
</feature>
<evidence type="ECO:0000313" key="3">
    <source>
        <dbReference type="Proteomes" id="UP001589654"/>
    </source>
</evidence>
<dbReference type="Gene3D" id="1.50.10.10">
    <property type="match status" value="1"/>
</dbReference>
<dbReference type="RefSeq" id="WP_290247880.1">
    <property type="nucleotide sequence ID" value="NZ_JAUFQT010000001.1"/>
</dbReference>
<dbReference type="InterPro" id="IPR012341">
    <property type="entry name" value="6hp_glycosidase-like_sf"/>
</dbReference>
<protein>
    <submittedName>
        <fullName evidence="2">DUF4450 domain-containing protein</fullName>
    </submittedName>
</protein>
<name>A0ABV5J8D1_9BACT</name>
<proteinExistence type="predicted"/>
<dbReference type="SUPFAM" id="SSF48208">
    <property type="entry name" value="Six-hairpin glycosidases"/>
    <property type="match status" value="1"/>
</dbReference>
<evidence type="ECO:0000256" key="1">
    <source>
        <dbReference type="SAM" id="SignalP"/>
    </source>
</evidence>
<keyword evidence="1" id="KW-0732">Signal</keyword>
<evidence type="ECO:0000313" key="2">
    <source>
        <dbReference type="EMBL" id="MFB9213094.1"/>
    </source>
</evidence>
<accession>A0ABV5J8D1</accession>
<dbReference type="InterPro" id="IPR008928">
    <property type="entry name" value="6-hairpin_glycosidase_sf"/>
</dbReference>
<organism evidence="2 3">
    <name type="scientific">Echinicola jeungdonensis</name>
    <dbReference type="NCBI Taxonomy" id="709343"/>
    <lineage>
        <taxon>Bacteria</taxon>
        <taxon>Pseudomonadati</taxon>
        <taxon>Bacteroidota</taxon>
        <taxon>Cytophagia</taxon>
        <taxon>Cytophagales</taxon>
        <taxon>Cyclobacteriaceae</taxon>
        <taxon>Echinicola</taxon>
    </lineage>
</organism>
<sequence>MFSITKNQIRLSVLALGLLFTVQGPAQAQEYWHDQPREVRYTPDGKDFVIVNGDRKFNRALYGYHSDFRTEAGDLPEFSFYLPGMGGNFRFGIQKENNAKWLEDAVHIESRYQSGKMHYVIADPILGSGKIEITVMPLREREGAIFKVEEQGVPESVNLLWLYGGVTGKRFSRMGDLGADPPSVFYLTEEKSMGNDIQIAGDNRFELLYGEENEEGRSKMLGVFPENASLKLANPEHLYSISNLLKEGKGEAEVILGQMPFGFDTEYFSIYRPGFGTMGYADLEPIFEQADTQRKVLANRIKVNTPDPYINTVGGALGIAADAIYDEPAYVHGAVAWRMPLPGWRGAYVADWMGWHERAKTHFNGYLESQYLEPGGTRNDPDTAKHLARQMEVKGKSIFNRGYISRRPGEPSAPHHYDMNQVFFDQLIRHFDWTGDKVYLLEVWPSILRHLNWEKRNFDPDGDGLYNAYASIWASDALQYNSGGVAHASAYNYYANKKAAELARILGEEDDQFEAEAKKILDAMNGHLWLEDQGWYAEYKDFLGPERLHPNAGVWSVYHTVDSEVPDPFQAYQMTRYLDEEIPHIPLVAQGLPEGEYHTISTTNWMPYTWSVNNVALAEVLHTSLAYWQAGNSTEAFRLWKSAILESMYLGGSPGNFQQLSFLDAMRSELYRDFADAVGMGARSLIEGLFGVKPDLLHDKINIVPGFPAFWEYATLSTPDLAVDFRRSGMTDQYEVVNRFGKTLELNLVVNARNEKVQQVLVNGQNADWELLEYEVGQPRVLIKAPMDKIATVSITWEGEKVENMALEKSLTPGVKIMLEHPAKMLLDVYDPEKILAEKAVNDGKFHAVTGEKTGNGTFFVKIKQGEMNWWEPMAIEIRPTFEIKSAEKQNKNSLQFTLSNNEVKPKSIEVKVNGKVWKESVQLADQEPLELTVQSPDFLKTGTNIVEVYVGEELLAQQKVINWNFVSPKQGDLETVDISPALNDKVTQIFRNNYYSPRSPYPTLQIPVHGMGDWASHGAYMDINDAGLRELAGEDHQIELPQGIAFQTPGDDSNNILFASLWDNYPDQGEVKLEGKAKHAYFLMAGSTNHMQSRMDNGKLIVHYKDGSTEEMELKNPENWWPIEQDYFIDGYAFDIDQPRPIRVHLKSGKISNEAHDDYVGIDHFTNYGIDGGAATVLDLPLDESKELESLEIKATTIEVVIGLMAVTLER</sequence>
<dbReference type="Pfam" id="PF14614">
    <property type="entry name" value="DUF4450"/>
    <property type="match status" value="1"/>
</dbReference>
<dbReference type="EMBL" id="JBHMEW010000066">
    <property type="protein sequence ID" value="MFB9213094.1"/>
    <property type="molecule type" value="Genomic_DNA"/>
</dbReference>
<reference evidence="2 3" key="1">
    <citation type="submission" date="2024-09" db="EMBL/GenBank/DDBJ databases">
        <authorList>
            <person name="Sun Q."/>
            <person name="Mori K."/>
        </authorList>
    </citation>
    <scope>NUCLEOTIDE SEQUENCE [LARGE SCALE GENOMIC DNA]</scope>
    <source>
        <strain evidence="2 3">CECT 7682</strain>
    </source>
</reference>
<keyword evidence="3" id="KW-1185">Reference proteome</keyword>
<dbReference type="Proteomes" id="UP001589654">
    <property type="component" value="Unassembled WGS sequence"/>
</dbReference>
<dbReference type="InterPro" id="IPR028028">
    <property type="entry name" value="DUF4450"/>
</dbReference>
<comment type="caution">
    <text evidence="2">The sequence shown here is derived from an EMBL/GenBank/DDBJ whole genome shotgun (WGS) entry which is preliminary data.</text>
</comment>
<gene>
    <name evidence="2" type="ORF">ACFFUR_14855</name>
</gene>
<feature type="signal peptide" evidence="1">
    <location>
        <begin position="1"/>
        <end position="28"/>
    </location>
</feature>